<feature type="non-terminal residue" evidence="7">
    <location>
        <position position="1"/>
    </location>
</feature>
<keyword evidence="4" id="KW-0245">EGF-like domain</keyword>
<proteinExistence type="predicted"/>
<dbReference type="AlphaFoldDB" id="A0A0B7BZV4"/>
<feature type="domain" description="EGF-like" evidence="5">
    <location>
        <begin position="1"/>
        <end position="14"/>
    </location>
</feature>
<dbReference type="Pfam" id="PF00014">
    <property type="entry name" value="Kunitz_BPTI"/>
    <property type="match status" value="1"/>
</dbReference>
<keyword evidence="1" id="KW-0646">Protease inhibitor</keyword>
<dbReference type="Gene3D" id="4.10.410.10">
    <property type="entry name" value="Pancreatic trypsin inhibitor Kunitz domain"/>
    <property type="match status" value="1"/>
</dbReference>
<comment type="caution">
    <text evidence="4">Lacks conserved residue(s) required for the propagation of feature annotation.</text>
</comment>
<keyword evidence="2" id="KW-0722">Serine protease inhibitor</keyword>
<dbReference type="SUPFAM" id="SSF57362">
    <property type="entry name" value="BPTI-like"/>
    <property type="match status" value="1"/>
</dbReference>
<gene>
    <name evidence="7" type="primary">ORF218763</name>
</gene>
<dbReference type="PANTHER" id="PTHR10083">
    <property type="entry name" value="KUNITZ-TYPE PROTEASE INHIBITOR-RELATED"/>
    <property type="match status" value="1"/>
</dbReference>
<dbReference type="SMART" id="SM00131">
    <property type="entry name" value="KU"/>
    <property type="match status" value="1"/>
</dbReference>
<dbReference type="PROSITE" id="PS50279">
    <property type="entry name" value="BPTI_KUNITZ_2"/>
    <property type="match status" value="1"/>
</dbReference>
<keyword evidence="3 4" id="KW-1015">Disulfide bond</keyword>
<reference evidence="7" key="1">
    <citation type="submission" date="2014-12" db="EMBL/GenBank/DDBJ databases">
        <title>Insight into the proteome of Arion vulgaris.</title>
        <authorList>
            <person name="Aradska J."/>
            <person name="Bulat T."/>
            <person name="Smidak R."/>
            <person name="Sarate P."/>
            <person name="Gangsoo J."/>
            <person name="Sialana F."/>
            <person name="Bilban M."/>
            <person name="Lubec G."/>
        </authorList>
    </citation>
    <scope>NUCLEOTIDE SEQUENCE</scope>
    <source>
        <tissue evidence="7">Skin</tissue>
    </source>
</reference>
<evidence type="ECO:0000256" key="4">
    <source>
        <dbReference type="PROSITE-ProRule" id="PRU00076"/>
    </source>
</evidence>
<dbReference type="InterPro" id="IPR000742">
    <property type="entry name" value="EGF"/>
</dbReference>
<dbReference type="GO" id="GO:0005615">
    <property type="term" value="C:extracellular space"/>
    <property type="evidence" value="ECO:0007669"/>
    <property type="project" value="TreeGrafter"/>
</dbReference>
<evidence type="ECO:0000256" key="3">
    <source>
        <dbReference type="ARBA" id="ARBA00023157"/>
    </source>
</evidence>
<dbReference type="CDD" id="cd00109">
    <property type="entry name" value="Kunitz-type"/>
    <property type="match status" value="1"/>
</dbReference>
<feature type="disulfide bond" evidence="4">
    <location>
        <begin position="4"/>
        <end position="13"/>
    </location>
</feature>
<dbReference type="InterPro" id="IPR002223">
    <property type="entry name" value="Kunitz_BPTI"/>
</dbReference>
<dbReference type="GO" id="GO:0004867">
    <property type="term" value="F:serine-type endopeptidase inhibitor activity"/>
    <property type="evidence" value="ECO:0007669"/>
    <property type="project" value="UniProtKB-KW"/>
</dbReference>
<dbReference type="PRINTS" id="PR00759">
    <property type="entry name" value="BASICPTASE"/>
</dbReference>
<dbReference type="PROSITE" id="PS50026">
    <property type="entry name" value="EGF_3"/>
    <property type="match status" value="1"/>
</dbReference>
<evidence type="ECO:0000256" key="2">
    <source>
        <dbReference type="ARBA" id="ARBA00022900"/>
    </source>
</evidence>
<dbReference type="FunFam" id="4.10.410.10:FF:000020">
    <property type="entry name" value="Collagen, type VI, alpha 3"/>
    <property type="match status" value="1"/>
</dbReference>
<feature type="non-terminal residue" evidence="7">
    <location>
        <position position="75"/>
    </location>
</feature>
<feature type="domain" description="BPTI/Kunitz inhibitor" evidence="6">
    <location>
        <begin position="21"/>
        <end position="71"/>
    </location>
</feature>
<dbReference type="PROSITE" id="PS00022">
    <property type="entry name" value="EGF_1"/>
    <property type="match status" value="1"/>
</dbReference>
<evidence type="ECO:0000259" key="5">
    <source>
        <dbReference type="PROSITE" id="PS50026"/>
    </source>
</evidence>
<dbReference type="InterPro" id="IPR050098">
    <property type="entry name" value="TFPI/VKTCI-like"/>
</dbReference>
<dbReference type="InterPro" id="IPR020901">
    <property type="entry name" value="Prtase_inh_Kunz-CS"/>
</dbReference>
<accession>A0A0B7BZV4</accession>
<dbReference type="InterPro" id="IPR036880">
    <property type="entry name" value="Kunitz_BPTI_sf"/>
</dbReference>
<dbReference type="EMBL" id="HACG01051587">
    <property type="protein sequence ID" value="CEK98458.1"/>
    <property type="molecule type" value="Transcribed_RNA"/>
</dbReference>
<evidence type="ECO:0008006" key="8">
    <source>
        <dbReference type="Google" id="ProtNLM"/>
    </source>
</evidence>
<dbReference type="PROSITE" id="PS00280">
    <property type="entry name" value="BPTI_KUNITZ_1"/>
    <property type="match status" value="1"/>
</dbReference>
<evidence type="ECO:0000259" key="6">
    <source>
        <dbReference type="PROSITE" id="PS50279"/>
    </source>
</evidence>
<protein>
    <recommendedName>
        <fullName evidence="8">BPTI/Kunitz inhibitor domain-containing protein</fullName>
    </recommendedName>
</protein>
<evidence type="ECO:0000256" key="1">
    <source>
        <dbReference type="ARBA" id="ARBA00022690"/>
    </source>
</evidence>
<evidence type="ECO:0000313" key="7">
    <source>
        <dbReference type="EMBL" id="CEK98458.1"/>
    </source>
</evidence>
<dbReference type="PANTHER" id="PTHR10083:SF328">
    <property type="entry name" value="TISSUE FACTOR PATHWAY INHIBITOR"/>
    <property type="match status" value="1"/>
</dbReference>
<dbReference type="PROSITE" id="PS01186">
    <property type="entry name" value="EGF_2"/>
    <property type="match status" value="1"/>
</dbReference>
<organism evidence="7">
    <name type="scientific">Arion vulgaris</name>
    <dbReference type="NCBI Taxonomy" id="1028688"/>
    <lineage>
        <taxon>Eukaryota</taxon>
        <taxon>Metazoa</taxon>
        <taxon>Spiralia</taxon>
        <taxon>Lophotrochozoa</taxon>
        <taxon>Mollusca</taxon>
        <taxon>Gastropoda</taxon>
        <taxon>Heterobranchia</taxon>
        <taxon>Euthyneura</taxon>
        <taxon>Panpulmonata</taxon>
        <taxon>Eupulmonata</taxon>
        <taxon>Stylommatophora</taxon>
        <taxon>Helicina</taxon>
        <taxon>Arionoidea</taxon>
        <taxon>Arionidae</taxon>
        <taxon>Arion</taxon>
    </lineage>
</organism>
<sequence>TCSCPSGYDGPLCQHHVLDPCSLPLSTGSCTRQESRWYYNHYSGHCQQFIYLGCGGNANNFPSIIECQTRCEKGA</sequence>
<name>A0A0B7BZV4_9EUPU</name>